<dbReference type="Proteomes" id="UP001646157">
    <property type="component" value="Unassembled WGS sequence"/>
</dbReference>
<protein>
    <submittedName>
        <fullName evidence="2">Uncharacterized protein</fullName>
    </submittedName>
</protein>
<sequence>MKIKALMVLAAAYLSIYLAIFCYVKYFELEKPLFLTHYYEKIAAESSSIVEFNLFYFVNQSEEKHLVGVSTKGESESIFRLKSDVAEYHEGVYVGRNALIEGTLVEDELVLNEMVFLFSDGSHQEADIGEIRLIKEILNKKKMIDFFGTGSSNQGESFYGGKITSDATLVGIHYPFEKKLDSLITMKLNSTNDYNPAYPETVNLEITNKMEYLKVEELPLELERKELLRLNGVINKDKMYTNGIHALEFQVYGYFKTKDGTFQDIIMHIGERLYLTQQEIKKIDRKREENQ</sequence>
<name>A0ABS2NEQ9_9BACI</name>
<organism evidence="2 3">
    <name type="scientific">Rossellomorea pakistanensis</name>
    <dbReference type="NCBI Taxonomy" id="992288"/>
    <lineage>
        <taxon>Bacteria</taxon>
        <taxon>Bacillati</taxon>
        <taxon>Bacillota</taxon>
        <taxon>Bacilli</taxon>
        <taxon>Bacillales</taxon>
        <taxon>Bacillaceae</taxon>
        <taxon>Rossellomorea</taxon>
    </lineage>
</organism>
<reference evidence="2 3" key="1">
    <citation type="submission" date="2021-01" db="EMBL/GenBank/DDBJ databases">
        <title>Genomic Encyclopedia of Type Strains, Phase IV (KMG-IV): sequencing the most valuable type-strain genomes for metagenomic binning, comparative biology and taxonomic classification.</title>
        <authorList>
            <person name="Goeker M."/>
        </authorList>
    </citation>
    <scope>NUCLEOTIDE SEQUENCE [LARGE SCALE GENOMIC DNA]</scope>
    <source>
        <strain evidence="2 3">DSM 24834</strain>
    </source>
</reference>
<keyword evidence="1" id="KW-1133">Transmembrane helix</keyword>
<accession>A0ABS2NEQ9</accession>
<keyword evidence="3" id="KW-1185">Reference proteome</keyword>
<comment type="caution">
    <text evidence="2">The sequence shown here is derived from an EMBL/GenBank/DDBJ whole genome shotgun (WGS) entry which is preliminary data.</text>
</comment>
<feature type="transmembrane region" description="Helical" evidence="1">
    <location>
        <begin position="6"/>
        <end position="24"/>
    </location>
</feature>
<dbReference type="RefSeq" id="WP_205173571.1">
    <property type="nucleotide sequence ID" value="NZ_JAFBDZ010000003.1"/>
</dbReference>
<proteinExistence type="predicted"/>
<keyword evidence="1" id="KW-0812">Transmembrane</keyword>
<dbReference type="EMBL" id="JAFBDZ010000003">
    <property type="protein sequence ID" value="MBM7586334.1"/>
    <property type="molecule type" value="Genomic_DNA"/>
</dbReference>
<gene>
    <name evidence="2" type="ORF">JOC86_002886</name>
</gene>
<evidence type="ECO:0000313" key="3">
    <source>
        <dbReference type="Proteomes" id="UP001646157"/>
    </source>
</evidence>
<evidence type="ECO:0000313" key="2">
    <source>
        <dbReference type="EMBL" id="MBM7586334.1"/>
    </source>
</evidence>
<keyword evidence="1" id="KW-0472">Membrane</keyword>
<evidence type="ECO:0000256" key="1">
    <source>
        <dbReference type="SAM" id="Phobius"/>
    </source>
</evidence>